<evidence type="ECO:0000313" key="3">
    <source>
        <dbReference type="Proteomes" id="UP001501509"/>
    </source>
</evidence>
<organism evidence="2 3">
    <name type="scientific">Actinomadura fulvescens</name>
    <dbReference type="NCBI Taxonomy" id="46160"/>
    <lineage>
        <taxon>Bacteria</taxon>
        <taxon>Bacillati</taxon>
        <taxon>Actinomycetota</taxon>
        <taxon>Actinomycetes</taxon>
        <taxon>Streptosporangiales</taxon>
        <taxon>Thermomonosporaceae</taxon>
        <taxon>Actinomadura</taxon>
    </lineage>
</organism>
<accession>A0ABN3QJJ4</accession>
<feature type="compositionally biased region" description="Basic and acidic residues" evidence="1">
    <location>
        <begin position="92"/>
        <end position="106"/>
    </location>
</feature>
<sequence>MTLFAGLGGATIRHLGGKGFRQAIAAGEFRCCGPNVMMGGPAPAGPPIISPGVGALSPQSFASRWAWSWLSVGVLLDPLHDGLVDGAGCQPDRQDQADDSRRPTIG</sequence>
<evidence type="ECO:0000256" key="1">
    <source>
        <dbReference type="SAM" id="MobiDB-lite"/>
    </source>
</evidence>
<dbReference type="EMBL" id="BAAATD010000013">
    <property type="protein sequence ID" value="GAA2628116.1"/>
    <property type="molecule type" value="Genomic_DNA"/>
</dbReference>
<dbReference type="Proteomes" id="UP001501509">
    <property type="component" value="Unassembled WGS sequence"/>
</dbReference>
<evidence type="ECO:0000313" key="2">
    <source>
        <dbReference type="EMBL" id="GAA2628116.1"/>
    </source>
</evidence>
<protein>
    <submittedName>
        <fullName evidence="2">Uncharacterized protein</fullName>
    </submittedName>
</protein>
<name>A0ABN3QJJ4_9ACTN</name>
<reference evidence="2 3" key="1">
    <citation type="journal article" date="2019" name="Int. J. Syst. Evol. Microbiol.">
        <title>The Global Catalogue of Microorganisms (GCM) 10K type strain sequencing project: providing services to taxonomists for standard genome sequencing and annotation.</title>
        <authorList>
            <consortium name="The Broad Institute Genomics Platform"/>
            <consortium name="The Broad Institute Genome Sequencing Center for Infectious Disease"/>
            <person name="Wu L."/>
            <person name="Ma J."/>
        </authorList>
    </citation>
    <scope>NUCLEOTIDE SEQUENCE [LARGE SCALE GENOMIC DNA]</scope>
    <source>
        <strain evidence="2 3">JCM 6833</strain>
    </source>
</reference>
<keyword evidence="3" id="KW-1185">Reference proteome</keyword>
<comment type="caution">
    <text evidence="2">The sequence shown here is derived from an EMBL/GenBank/DDBJ whole genome shotgun (WGS) entry which is preliminary data.</text>
</comment>
<proteinExistence type="predicted"/>
<feature type="region of interest" description="Disordered" evidence="1">
    <location>
        <begin position="85"/>
        <end position="106"/>
    </location>
</feature>
<gene>
    <name evidence="2" type="ORF">GCM10010411_76750</name>
</gene>